<feature type="compositionally biased region" description="Polar residues" evidence="5">
    <location>
        <begin position="21"/>
        <end position="48"/>
    </location>
</feature>
<dbReference type="PANTHER" id="PTHR13126">
    <property type="entry name" value="CHAPERONE ATP11"/>
    <property type="match status" value="1"/>
</dbReference>
<dbReference type="PANTHER" id="PTHR13126:SF0">
    <property type="entry name" value="ATP SYNTHASE MITOCHONDRIAL F1 COMPLEX ASSEMBLY FACTOR 1"/>
    <property type="match status" value="1"/>
</dbReference>
<protein>
    <recommendedName>
        <fullName evidence="8">ATP synthase mitochondrial F1 complex assembly factor 1</fullName>
    </recommendedName>
</protein>
<feature type="region of interest" description="Disordered" evidence="5">
    <location>
        <begin position="21"/>
        <end position="54"/>
    </location>
</feature>
<comment type="similarity">
    <text evidence="2">Belongs to the ATP11 family.</text>
</comment>
<dbReference type="AlphaFoldDB" id="R7QFV3"/>
<keyword evidence="7" id="KW-1185">Reference proteome</keyword>
<name>R7QFV3_CHOCR</name>
<gene>
    <name evidence="6" type="ORF">CHC_T00004910001</name>
</gene>
<dbReference type="GO" id="GO:0033615">
    <property type="term" value="P:mitochondrial proton-transporting ATP synthase complex assembly"/>
    <property type="evidence" value="ECO:0007669"/>
    <property type="project" value="TreeGrafter"/>
</dbReference>
<evidence type="ECO:0000256" key="3">
    <source>
        <dbReference type="ARBA" id="ARBA00022946"/>
    </source>
</evidence>
<dbReference type="RefSeq" id="XP_005716457.1">
    <property type="nucleotide sequence ID" value="XM_005716400.1"/>
</dbReference>
<dbReference type="GO" id="GO:0005739">
    <property type="term" value="C:mitochondrion"/>
    <property type="evidence" value="ECO:0007669"/>
    <property type="project" value="UniProtKB-SubCell"/>
</dbReference>
<sequence length="258" mass="29203">MSFMRSVLRLSAKAQAMQRCSRSVSTSTRQFQRTHQLLRSEHPSTTSRPMHLSPACSHQLAIKREFSTAPGSDGSAAVSGFSYPGPRKLSEVVKIQLLTKHGAPRVREIWNEYHKDHKSAVGDTLSFEEYGLLLQRTERCRHFVFPVPRGNGYFTLLVQFQGKQCFMTYLEDYKQNAAGAQPYLTITMFDEMLETKGVALLRGEVTNQLTVQEAKVLMELLKHFYLGPRRNFDAVVAFNEDGDKFDFKTVLRAAGVSS</sequence>
<organism evidence="6 7">
    <name type="scientific">Chondrus crispus</name>
    <name type="common">Carrageen Irish moss</name>
    <name type="synonym">Polymorpha crispa</name>
    <dbReference type="NCBI Taxonomy" id="2769"/>
    <lineage>
        <taxon>Eukaryota</taxon>
        <taxon>Rhodophyta</taxon>
        <taxon>Florideophyceae</taxon>
        <taxon>Rhodymeniophycidae</taxon>
        <taxon>Gigartinales</taxon>
        <taxon>Gigartinaceae</taxon>
        <taxon>Chondrus</taxon>
    </lineage>
</organism>
<dbReference type="GeneID" id="17324172"/>
<evidence type="ECO:0000313" key="6">
    <source>
        <dbReference type="EMBL" id="CDF36638.1"/>
    </source>
</evidence>
<dbReference type="InterPro" id="IPR010591">
    <property type="entry name" value="ATP11"/>
</dbReference>
<dbReference type="STRING" id="2769.R7QFV3"/>
<evidence type="ECO:0000256" key="5">
    <source>
        <dbReference type="SAM" id="MobiDB-lite"/>
    </source>
</evidence>
<proteinExistence type="inferred from homology"/>
<evidence type="ECO:0000256" key="1">
    <source>
        <dbReference type="ARBA" id="ARBA00004173"/>
    </source>
</evidence>
<evidence type="ECO:0000256" key="2">
    <source>
        <dbReference type="ARBA" id="ARBA00009116"/>
    </source>
</evidence>
<dbReference type="Gramene" id="CDF36638">
    <property type="protein sequence ID" value="CDF36638"/>
    <property type="gene ID" value="CHC_T00004910001"/>
</dbReference>
<evidence type="ECO:0000256" key="4">
    <source>
        <dbReference type="ARBA" id="ARBA00023128"/>
    </source>
</evidence>
<dbReference type="PhylomeDB" id="R7QFV3"/>
<accession>R7QFV3</accession>
<dbReference type="KEGG" id="ccp:CHC_T00004910001"/>
<evidence type="ECO:0000313" key="7">
    <source>
        <dbReference type="Proteomes" id="UP000012073"/>
    </source>
</evidence>
<keyword evidence="3" id="KW-0809">Transit peptide</keyword>
<dbReference type="EMBL" id="HG001794">
    <property type="protein sequence ID" value="CDF36638.1"/>
    <property type="molecule type" value="Genomic_DNA"/>
</dbReference>
<evidence type="ECO:0008006" key="8">
    <source>
        <dbReference type="Google" id="ProtNLM"/>
    </source>
</evidence>
<keyword evidence="4" id="KW-0496">Mitochondrion</keyword>
<dbReference type="Pfam" id="PF06644">
    <property type="entry name" value="ATP11"/>
    <property type="match status" value="1"/>
</dbReference>
<comment type="subcellular location">
    <subcellularLocation>
        <location evidence="1">Mitochondrion</location>
    </subcellularLocation>
</comment>
<reference evidence="7" key="1">
    <citation type="journal article" date="2013" name="Proc. Natl. Acad. Sci. U.S.A.">
        <title>Genome structure and metabolic features in the red seaweed Chondrus crispus shed light on evolution of the Archaeplastida.</title>
        <authorList>
            <person name="Collen J."/>
            <person name="Porcel B."/>
            <person name="Carre W."/>
            <person name="Ball S.G."/>
            <person name="Chaparro C."/>
            <person name="Tonon T."/>
            <person name="Barbeyron T."/>
            <person name="Michel G."/>
            <person name="Noel B."/>
            <person name="Valentin K."/>
            <person name="Elias M."/>
            <person name="Artiguenave F."/>
            <person name="Arun A."/>
            <person name="Aury J.M."/>
            <person name="Barbosa-Neto J.F."/>
            <person name="Bothwell J.H."/>
            <person name="Bouget F.Y."/>
            <person name="Brillet L."/>
            <person name="Cabello-Hurtado F."/>
            <person name="Capella-Gutierrez S."/>
            <person name="Charrier B."/>
            <person name="Cladiere L."/>
            <person name="Cock J.M."/>
            <person name="Coelho S.M."/>
            <person name="Colleoni C."/>
            <person name="Czjzek M."/>
            <person name="Da Silva C."/>
            <person name="Delage L."/>
            <person name="Denoeud F."/>
            <person name="Deschamps P."/>
            <person name="Dittami S.M."/>
            <person name="Gabaldon T."/>
            <person name="Gachon C.M."/>
            <person name="Groisillier A."/>
            <person name="Herve C."/>
            <person name="Jabbari K."/>
            <person name="Katinka M."/>
            <person name="Kloareg B."/>
            <person name="Kowalczyk N."/>
            <person name="Labadie K."/>
            <person name="Leblanc C."/>
            <person name="Lopez P.J."/>
            <person name="McLachlan D.H."/>
            <person name="Meslet-Cladiere L."/>
            <person name="Moustafa A."/>
            <person name="Nehr Z."/>
            <person name="Nyvall Collen P."/>
            <person name="Panaud O."/>
            <person name="Partensky F."/>
            <person name="Poulain J."/>
            <person name="Rensing S.A."/>
            <person name="Rousvoal S."/>
            <person name="Samson G."/>
            <person name="Symeonidi A."/>
            <person name="Weissenbach J."/>
            <person name="Zambounis A."/>
            <person name="Wincker P."/>
            <person name="Boyen C."/>
        </authorList>
    </citation>
    <scope>NUCLEOTIDE SEQUENCE [LARGE SCALE GENOMIC DNA]</scope>
    <source>
        <strain evidence="7">cv. Stackhouse</strain>
    </source>
</reference>
<dbReference type="OrthoDB" id="4125at2759"/>
<dbReference type="Proteomes" id="UP000012073">
    <property type="component" value="Unassembled WGS sequence"/>
</dbReference>
<dbReference type="OMA" id="WREYHEG"/>